<evidence type="ECO:0000313" key="3">
    <source>
        <dbReference type="Proteomes" id="UP000198615"/>
    </source>
</evidence>
<dbReference type="InterPro" id="IPR036380">
    <property type="entry name" value="Isochorismatase-like_sf"/>
</dbReference>
<accession>A0A8G2BFG8</accession>
<gene>
    <name evidence="2" type="ORF">SAMN05660686_00166</name>
</gene>
<dbReference type="InterPro" id="IPR050993">
    <property type="entry name" value="Isochorismatase_domain"/>
</dbReference>
<dbReference type="PANTHER" id="PTHR14119:SF3">
    <property type="entry name" value="ISOCHORISMATASE DOMAIN-CONTAINING PROTEIN 2"/>
    <property type="match status" value="1"/>
</dbReference>
<evidence type="ECO:0000313" key="2">
    <source>
        <dbReference type="EMBL" id="SDF08010.1"/>
    </source>
</evidence>
<organism evidence="2 3">
    <name type="scientific">Thalassobaculum litoreum DSM 18839</name>
    <dbReference type="NCBI Taxonomy" id="1123362"/>
    <lineage>
        <taxon>Bacteria</taxon>
        <taxon>Pseudomonadati</taxon>
        <taxon>Pseudomonadota</taxon>
        <taxon>Alphaproteobacteria</taxon>
        <taxon>Rhodospirillales</taxon>
        <taxon>Thalassobaculaceae</taxon>
        <taxon>Thalassobaculum</taxon>
    </lineage>
</organism>
<dbReference type="PANTHER" id="PTHR14119">
    <property type="entry name" value="HYDROLASE"/>
    <property type="match status" value="1"/>
</dbReference>
<comment type="caution">
    <text evidence="2">The sequence shown here is derived from an EMBL/GenBank/DDBJ whole genome shotgun (WGS) entry which is preliminary data.</text>
</comment>
<feature type="domain" description="Isochorismatase-like" evidence="1">
    <location>
        <begin position="30"/>
        <end position="177"/>
    </location>
</feature>
<proteinExistence type="predicted"/>
<sequence>MSIQETLKGADSLAINAIDRMSCPAKSCFVLVIDAQARLVPAISQRDDLVAAMDRLTRAARILGVPIRATEHCPEAIGATVSPLVDRLGSHEVLAKRHFDATREPGLADALSALERPIAVVAGVEAHVCVAQTVLGLGRLGWRVAVVEDACGSRRPEDRAVGLARLRAAGAVPVTVEALIFEWLENADHPAFREALAIVKES</sequence>
<keyword evidence="3" id="KW-1185">Reference proteome</keyword>
<dbReference type="Pfam" id="PF00857">
    <property type="entry name" value="Isochorismatase"/>
    <property type="match status" value="1"/>
</dbReference>
<dbReference type="Gene3D" id="3.40.50.850">
    <property type="entry name" value="Isochorismatase-like"/>
    <property type="match status" value="1"/>
</dbReference>
<evidence type="ECO:0000259" key="1">
    <source>
        <dbReference type="Pfam" id="PF00857"/>
    </source>
</evidence>
<dbReference type="AlphaFoldDB" id="A0A8G2BFG8"/>
<dbReference type="EMBL" id="FNBW01000001">
    <property type="protein sequence ID" value="SDF08010.1"/>
    <property type="molecule type" value="Genomic_DNA"/>
</dbReference>
<dbReference type="InterPro" id="IPR000868">
    <property type="entry name" value="Isochorismatase-like_dom"/>
</dbReference>
<name>A0A8G2BFG8_9PROT</name>
<reference evidence="2 3" key="1">
    <citation type="submission" date="2016-10" db="EMBL/GenBank/DDBJ databases">
        <authorList>
            <person name="Varghese N."/>
            <person name="Submissions S."/>
        </authorList>
    </citation>
    <scope>NUCLEOTIDE SEQUENCE [LARGE SCALE GENOMIC DNA]</scope>
    <source>
        <strain evidence="2 3">DSM 18839</strain>
    </source>
</reference>
<protein>
    <submittedName>
        <fullName evidence="2">Nicotinamidase-related amidase</fullName>
    </submittedName>
</protein>
<dbReference type="SUPFAM" id="SSF52499">
    <property type="entry name" value="Isochorismatase-like hydrolases"/>
    <property type="match status" value="1"/>
</dbReference>
<dbReference type="Proteomes" id="UP000198615">
    <property type="component" value="Unassembled WGS sequence"/>
</dbReference>